<feature type="domain" description="Resolvase/invertase-type recombinase catalytic" evidence="2">
    <location>
        <begin position="1"/>
        <end position="149"/>
    </location>
</feature>
<dbReference type="PROSITE" id="PS51737">
    <property type="entry name" value="RECOMBINASE_DNA_BIND"/>
    <property type="match status" value="1"/>
</dbReference>
<dbReference type="PANTHER" id="PTHR30461:SF23">
    <property type="entry name" value="DNA RECOMBINASE-RELATED"/>
    <property type="match status" value="1"/>
</dbReference>
<dbReference type="InterPro" id="IPR006119">
    <property type="entry name" value="Resolv_N"/>
</dbReference>
<reference evidence="4 5" key="1">
    <citation type="submission" date="2017-09" db="EMBL/GenBank/DDBJ databases">
        <title>Complete circularized genomes of four mosquito-derived Elizabethkingia anophelis isolates.</title>
        <authorList>
            <person name="Nicholson A.C."/>
            <person name="Xu J."/>
        </authorList>
    </citation>
    <scope>NUCLEOTIDE SEQUENCE [LARGE SCALE GENOMIC DNA]</scope>
    <source>
        <strain evidence="4 5">R26</strain>
    </source>
</reference>
<dbReference type="Gene3D" id="3.90.1750.20">
    <property type="entry name" value="Putative Large Serine Recombinase, Chain B, Domain 2"/>
    <property type="match status" value="1"/>
</dbReference>
<organism evidence="4 5">
    <name type="scientific">Elizabethkingia anophelis R26</name>
    <dbReference type="NCBI Taxonomy" id="1246994"/>
    <lineage>
        <taxon>Bacteria</taxon>
        <taxon>Pseudomonadati</taxon>
        <taxon>Bacteroidota</taxon>
        <taxon>Flavobacteriia</taxon>
        <taxon>Flavobacteriales</taxon>
        <taxon>Weeksellaceae</taxon>
        <taxon>Elizabethkingia</taxon>
    </lineage>
</organism>
<feature type="coiled-coil region" evidence="1">
    <location>
        <begin position="358"/>
        <end position="392"/>
    </location>
</feature>
<dbReference type="RefSeq" id="WP_009086482.1">
    <property type="nucleotide sequence ID" value="NZ_ANIW01000056.1"/>
</dbReference>
<dbReference type="InterPro" id="IPR050639">
    <property type="entry name" value="SSR_resolvase"/>
</dbReference>
<dbReference type="SUPFAM" id="SSF53041">
    <property type="entry name" value="Resolvase-like"/>
    <property type="match status" value="1"/>
</dbReference>
<proteinExistence type="predicted"/>
<evidence type="ECO:0000259" key="2">
    <source>
        <dbReference type="PROSITE" id="PS51736"/>
    </source>
</evidence>
<feature type="domain" description="Recombinase" evidence="3">
    <location>
        <begin position="156"/>
        <end position="285"/>
    </location>
</feature>
<gene>
    <name evidence="4" type="ORF">BAZ09_012150</name>
</gene>
<dbReference type="InterPro" id="IPR036162">
    <property type="entry name" value="Resolvase-like_N_sf"/>
</dbReference>
<dbReference type="Pfam" id="PF00239">
    <property type="entry name" value="Resolvase"/>
    <property type="match status" value="1"/>
</dbReference>
<evidence type="ECO:0000313" key="4">
    <source>
        <dbReference type="EMBL" id="ATC36926.1"/>
    </source>
</evidence>
<evidence type="ECO:0000256" key="1">
    <source>
        <dbReference type="SAM" id="Coils"/>
    </source>
</evidence>
<dbReference type="InterPro" id="IPR038109">
    <property type="entry name" value="DNA_bind_recomb_sf"/>
</dbReference>
<evidence type="ECO:0000313" key="5">
    <source>
        <dbReference type="Proteomes" id="UP000190057"/>
    </source>
</evidence>
<evidence type="ECO:0000259" key="3">
    <source>
        <dbReference type="PROSITE" id="PS51737"/>
    </source>
</evidence>
<dbReference type="PROSITE" id="PS51736">
    <property type="entry name" value="RECOMBINASES_3"/>
    <property type="match status" value="1"/>
</dbReference>
<keyword evidence="5" id="KW-1185">Reference proteome</keyword>
<name>A0ABN5BYZ3_9FLAO</name>
<sequence length="667" mass="77675">MLAIYARVSQDKDDNQNSIETQVDLGKRYADKLGLNYDIYADNNISGTLEIENRPELFRMLQDIASEKITHIFAYDQSRLERNNVVWSNLYMLFQKNSIKLYFQADGDFDFESDSNFLTSNILSVFNSFYVKLTKKKVITALQRNVENGKVHAKPPFGYDKDENKLLIINNKESEIVKRIYKMSLEGKGTDKIAEILNYEGVLTAYSKLEKGGVYKIRDRYNPNIVIEKKKSDAKWRGRTIQGIIKNTIYMGKRSWKGKLYPAPAIFDEVYWQKVNENLKKNRNNTGKKVEHKYLLKGIIKCGCGKNMYGRSRVNKRDHTYICSSRRYKGESCGNKSINIDKIENLIWENFFIRKELLELLNNSSDNQNSLLEDIKQEEALLDQRIINLKKNKSNLIKAISNNIITDDDAKSEINNINNSLIKHSQDKISLASRIVDIRNFKSLIIDTRADFEAFSADVDFDTKRTLINKYIERIIISYDNGKKFQNGNTLPKHIYYIQIEFKNNIIKESYIYNVKNNVIISLRDSKFKLLSKEGIIDALDFTTFEKVLMRLSNGKIIPKPIIGKDNKTIILSNTIIPYGDAKLWSIQNIVDFYTLNTTWLSEKTGINIATENKNLKSYQWLVKEYCNYKNKPLIDWVTFLYKIFGYNDKPKSFKSSQEIDLNHVKF</sequence>
<dbReference type="Pfam" id="PF07508">
    <property type="entry name" value="Recombinase"/>
    <property type="match status" value="1"/>
</dbReference>
<dbReference type="InterPro" id="IPR025827">
    <property type="entry name" value="Zn_ribbon_recom_dom"/>
</dbReference>
<dbReference type="SMART" id="SM00857">
    <property type="entry name" value="Resolvase"/>
    <property type="match status" value="1"/>
</dbReference>
<dbReference type="CDD" id="cd00338">
    <property type="entry name" value="Ser_Recombinase"/>
    <property type="match status" value="1"/>
</dbReference>
<protein>
    <submittedName>
        <fullName evidence="4">Serine recombinase</fullName>
    </submittedName>
</protein>
<accession>A0ABN5BYZ3</accession>
<dbReference type="EMBL" id="CP023401">
    <property type="protein sequence ID" value="ATC36926.1"/>
    <property type="molecule type" value="Genomic_DNA"/>
</dbReference>
<dbReference type="InterPro" id="IPR011109">
    <property type="entry name" value="DNA_bind_recombinase_dom"/>
</dbReference>
<dbReference type="PANTHER" id="PTHR30461">
    <property type="entry name" value="DNA-INVERTASE FROM LAMBDOID PROPHAGE"/>
    <property type="match status" value="1"/>
</dbReference>
<keyword evidence="1" id="KW-0175">Coiled coil</keyword>
<dbReference type="Gene3D" id="3.40.50.1390">
    <property type="entry name" value="Resolvase, N-terminal catalytic domain"/>
    <property type="match status" value="1"/>
</dbReference>
<dbReference type="Pfam" id="PF13408">
    <property type="entry name" value="Zn_ribbon_recom"/>
    <property type="match status" value="1"/>
</dbReference>
<dbReference type="GeneID" id="56685232"/>
<dbReference type="Proteomes" id="UP000190057">
    <property type="component" value="Chromosome"/>
</dbReference>